<evidence type="ECO:0000313" key="4">
    <source>
        <dbReference type="Proteomes" id="UP000243515"/>
    </source>
</evidence>
<feature type="domain" description="DUF7932" evidence="2">
    <location>
        <begin position="370"/>
        <end position="504"/>
    </location>
</feature>
<dbReference type="AlphaFoldDB" id="A0A232M713"/>
<evidence type="ECO:0000259" key="2">
    <source>
        <dbReference type="Pfam" id="PF25560"/>
    </source>
</evidence>
<feature type="compositionally biased region" description="Gly residues" evidence="1">
    <location>
        <begin position="113"/>
        <end position="134"/>
    </location>
</feature>
<feature type="compositionally biased region" description="Gly residues" evidence="1">
    <location>
        <begin position="146"/>
        <end position="168"/>
    </location>
</feature>
<dbReference type="EMBL" id="NPHW01001212">
    <property type="protein sequence ID" value="OXV12189.1"/>
    <property type="molecule type" value="Genomic_DNA"/>
</dbReference>
<dbReference type="OrthoDB" id="4152742at2759"/>
<gene>
    <name evidence="3" type="ORF">Egran_00050</name>
</gene>
<evidence type="ECO:0000256" key="1">
    <source>
        <dbReference type="SAM" id="MobiDB-lite"/>
    </source>
</evidence>
<protein>
    <recommendedName>
        <fullName evidence="2">DUF7932 domain-containing protein</fullName>
    </recommendedName>
</protein>
<dbReference type="InterPro" id="IPR057692">
    <property type="entry name" value="DUF7932"/>
</dbReference>
<dbReference type="Pfam" id="PF25560">
    <property type="entry name" value="DUF7932"/>
    <property type="match status" value="1"/>
</dbReference>
<comment type="caution">
    <text evidence="3">The sequence shown here is derived from an EMBL/GenBank/DDBJ whole genome shotgun (WGS) entry which is preliminary data.</text>
</comment>
<keyword evidence="4" id="KW-1185">Reference proteome</keyword>
<evidence type="ECO:0000313" key="3">
    <source>
        <dbReference type="EMBL" id="OXV12189.1"/>
    </source>
</evidence>
<name>A0A232M713_9EURO</name>
<sequence>MTLPPFRICIDGEHGKDSAVNRGLDTISQVLEQQLVLLTTPTHGQINRDGHDGRHARRAFPGAPAGHLTLRLSESREVYGGIRVDVLPTEPEGEVWPPMEVPVGRDILISAVGGNGEDGLEGGDGQDGLRGENGSGATEVVDATGGTNGGRGGDAGSGSSGGDGGQGGTIDIVVDDAESNLLMAIDWDVRGGAGGQAGRHGQPGKGGEKGRGGKGHEWEVQIGYKFYCTNGCIGASGSIEPRSSALVRYGSVASKQKTEMIARLTTQTITGDNMVAALAGAAARIQASRQPRSDPGACRCHGGTGNCTGCTAKPVRQKLRRTPGIDGEDGMPGQSITTSLIKGHLGRPGTVVIVVNKADGTQQRYSTIYKLEVVDFVVQDENGDSIIEPGEHVFICQIKVKNTGGMPSPARRIPVTFASSDSDWFVPVEDEEGRAYLPGSIPPGSSAIADGRIKVLIRECREIEMAPVGTEFFKQSEFTIKATMPWLDRELPLFEKSRKIDIQYPCQLQNFNQLATVAQGSRSIIKFEVFNKGNTAVGPGPDSGLPRPIEVDISFPPDSGVLQSDTGEWIDTVSRVLPDVPGRRSVPIQQQFRINEDAQCYQHIRVVVTLYLGKPSQPAGEGYKEIVTIQQMQISMQISEHYVFQQTSSFLLVTNAVTDRMRTQAIRRYIQEDLNMEVDTWNVDLYGCLQHRDPETDEAFSIITKYPGRSIIFLCNRFDFFGRGLRTLSDFCDPMALAEVLVTGTNCVFLETADFQEHERLISSGIFSPRHKVAEVDRTLVSSERFDDVKKLVAAVRDGKQQGAAPSDEYVFPIGKGRLGMASPRSEMKRMSRYLQENLPSERCIVTFSEPELAHTSPVSSERRSDTQKSEASPQIIVSMGLPYSGTVAVVEPCRRGRDSVVIDPLEKFMITNSIPLDRRIALLWEPQLTISEFALDCLELGFTLVVNREITALINSNALIPAKASAAEIRACLLINLPSLSALLNRPNAVNLRTKPNGSIRSILKMALASTRPWKIRHRFSKQRSSTEELLHVSITNFLMTNDCTPHDITQFFQDTKGINSEFDATHRNVASLITKKFAGLVKRSEHAVNKGTRNANEVVGQTTWMDPREWDERVEWAKRKMQAIRSDEEAARGILGRMRMVVERAGPNIR</sequence>
<feature type="region of interest" description="Disordered" evidence="1">
    <location>
        <begin position="110"/>
        <end position="171"/>
    </location>
</feature>
<reference evidence="3 4" key="1">
    <citation type="journal article" date="2015" name="Environ. Microbiol.">
        <title>Metagenome sequence of Elaphomyces granulatus from sporocarp tissue reveals Ascomycota ectomycorrhizal fingerprints of genome expansion and a Proteobacteria-rich microbiome.</title>
        <authorList>
            <person name="Quandt C.A."/>
            <person name="Kohler A."/>
            <person name="Hesse C.N."/>
            <person name="Sharpton T.J."/>
            <person name="Martin F."/>
            <person name="Spatafora J.W."/>
        </authorList>
    </citation>
    <scope>NUCLEOTIDE SEQUENCE [LARGE SCALE GENOMIC DNA]</scope>
    <source>
        <strain evidence="3 4">OSC145934</strain>
    </source>
</reference>
<dbReference type="Proteomes" id="UP000243515">
    <property type="component" value="Unassembled WGS sequence"/>
</dbReference>
<organism evidence="3 4">
    <name type="scientific">Elaphomyces granulatus</name>
    <dbReference type="NCBI Taxonomy" id="519963"/>
    <lineage>
        <taxon>Eukaryota</taxon>
        <taxon>Fungi</taxon>
        <taxon>Dikarya</taxon>
        <taxon>Ascomycota</taxon>
        <taxon>Pezizomycotina</taxon>
        <taxon>Eurotiomycetes</taxon>
        <taxon>Eurotiomycetidae</taxon>
        <taxon>Eurotiales</taxon>
        <taxon>Elaphomycetaceae</taxon>
        <taxon>Elaphomyces</taxon>
    </lineage>
</organism>
<accession>A0A232M713</accession>
<feature type="compositionally biased region" description="Gly residues" evidence="1">
    <location>
        <begin position="193"/>
        <end position="205"/>
    </location>
</feature>
<feature type="region of interest" description="Disordered" evidence="1">
    <location>
        <begin position="193"/>
        <end position="214"/>
    </location>
</feature>
<proteinExistence type="predicted"/>